<gene>
    <name evidence="2" type="ORF">DBV05_g7058</name>
</gene>
<evidence type="ECO:0000313" key="2">
    <source>
        <dbReference type="EMBL" id="KAB2574289.1"/>
    </source>
</evidence>
<feature type="region of interest" description="Disordered" evidence="1">
    <location>
        <begin position="312"/>
        <end position="339"/>
    </location>
</feature>
<name>A0A5N5D9A4_9PEZI</name>
<dbReference type="AlphaFoldDB" id="A0A5N5D9A4"/>
<protein>
    <submittedName>
        <fullName evidence="2">Uncharacterized protein</fullName>
    </submittedName>
</protein>
<feature type="compositionally biased region" description="Basic and acidic residues" evidence="1">
    <location>
        <begin position="29"/>
        <end position="47"/>
    </location>
</feature>
<reference evidence="2 3" key="1">
    <citation type="journal article" date="2019" name="Sci. Rep.">
        <title>A multi-omics analysis of the grapevine pathogen Lasiodiplodia theobromae reveals that temperature affects the expression of virulence- and pathogenicity-related genes.</title>
        <authorList>
            <person name="Felix C."/>
            <person name="Meneses R."/>
            <person name="Goncalves M.F.M."/>
            <person name="Tilleman L."/>
            <person name="Duarte A.S."/>
            <person name="Jorrin-Novo J.V."/>
            <person name="Van de Peer Y."/>
            <person name="Deforce D."/>
            <person name="Van Nieuwerburgh F."/>
            <person name="Esteves A.C."/>
            <person name="Alves A."/>
        </authorList>
    </citation>
    <scope>NUCLEOTIDE SEQUENCE [LARGE SCALE GENOMIC DNA]</scope>
    <source>
        <strain evidence="2 3">LA-SOL3</strain>
    </source>
</reference>
<organism evidence="2 3">
    <name type="scientific">Lasiodiplodia theobromae</name>
    <dbReference type="NCBI Taxonomy" id="45133"/>
    <lineage>
        <taxon>Eukaryota</taxon>
        <taxon>Fungi</taxon>
        <taxon>Dikarya</taxon>
        <taxon>Ascomycota</taxon>
        <taxon>Pezizomycotina</taxon>
        <taxon>Dothideomycetes</taxon>
        <taxon>Dothideomycetes incertae sedis</taxon>
        <taxon>Botryosphaeriales</taxon>
        <taxon>Botryosphaeriaceae</taxon>
        <taxon>Lasiodiplodia</taxon>
    </lineage>
</organism>
<feature type="region of interest" description="Disordered" evidence="1">
    <location>
        <begin position="1"/>
        <end position="57"/>
    </location>
</feature>
<keyword evidence="3" id="KW-1185">Reference proteome</keyword>
<comment type="caution">
    <text evidence="2">The sequence shown here is derived from an EMBL/GenBank/DDBJ whole genome shotgun (WGS) entry which is preliminary data.</text>
</comment>
<dbReference type="EMBL" id="VCHE01000046">
    <property type="protein sequence ID" value="KAB2574289.1"/>
    <property type="molecule type" value="Genomic_DNA"/>
</dbReference>
<feature type="compositionally biased region" description="Gly residues" evidence="1">
    <location>
        <begin position="313"/>
        <end position="322"/>
    </location>
</feature>
<sequence>MSANSPRQPHEAASSPVSGLAAATASPAVDDRAASEHPPVARDDRIDATAQPPYVHENAAGDAEALSYPPLDDPSHPLLPPANFSPFFTLVEDAVTGEHHHPAVHYVFSDDDPELHTVVFMRALGDTTATTAPPSPPAARHHPHHQYHLLDHQEPHEAGRHGVAAHILPPPATGVKERYVVVDLTTDGQAVAGATSLSREWQVVGASIAPAPSFAEDNDNDAADGFCGSGALMLRVEGTDMGGNNSSNRGTAPTGVQQEEEAVIAAGLGEARRAAGDDLVGGLEELLRRFDGGIDVLSKVVGPDVEVLVQQQGGVGGGGGDGEVPPPLTATADVDEAAA</sequence>
<accession>A0A5N5D9A4</accession>
<evidence type="ECO:0000256" key="1">
    <source>
        <dbReference type="SAM" id="MobiDB-lite"/>
    </source>
</evidence>
<evidence type="ECO:0000313" key="3">
    <source>
        <dbReference type="Proteomes" id="UP000325902"/>
    </source>
</evidence>
<proteinExistence type="predicted"/>
<dbReference type="Proteomes" id="UP000325902">
    <property type="component" value="Unassembled WGS sequence"/>
</dbReference>
<dbReference type="OrthoDB" id="1681166at2759"/>